<gene>
    <name evidence="3" type="ORF">KY465_13555</name>
</gene>
<feature type="transmembrane region" description="Helical" evidence="1">
    <location>
        <begin position="48"/>
        <end position="68"/>
    </location>
</feature>
<dbReference type="RefSeq" id="WP_219202223.1">
    <property type="nucleotide sequence ID" value="NZ_JAHWQX010000003.1"/>
</dbReference>
<feature type="domain" description="Endonuclease/exonuclease/phosphatase" evidence="2">
    <location>
        <begin position="117"/>
        <end position="321"/>
    </location>
</feature>
<keyword evidence="4" id="KW-1185">Reference proteome</keyword>
<dbReference type="Proteomes" id="UP001430804">
    <property type="component" value="Unassembled WGS sequence"/>
</dbReference>
<keyword evidence="3" id="KW-0540">Nuclease</keyword>
<protein>
    <submittedName>
        <fullName evidence="3">Endonuclease/exonuclease/phosphatase family protein</fullName>
    </submittedName>
</protein>
<keyword evidence="1" id="KW-0472">Membrane</keyword>
<dbReference type="Pfam" id="PF03372">
    <property type="entry name" value="Exo_endo_phos"/>
    <property type="match status" value="1"/>
</dbReference>
<accession>A0ABS6WQT2</accession>
<keyword evidence="3" id="KW-0378">Hydrolase</keyword>
<dbReference type="GO" id="GO:0004519">
    <property type="term" value="F:endonuclease activity"/>
    <property type="evidence" value="ECO:0007669"/>
    <property type="project" value="UniProtKB-KW"/>
</dbReference>
<feature type="transmembrane region" description="Helical" evidence="1">
    <location>
        <begin position="75"/>
        <end position="97"/>
    </location>
</feature>
<feature type="transmembrane region" description="Helical" evidence="1">
    <location>
        <begin position="12"/>
        <end position="36"/>
    </location>
</feature>
<evidence type="ECO:0000313" key="3">
    <source>
        <dbReference type="EMBL" id="MBW3098306.1"/>
    </source>
</evidence>
<keyword evidence="3" id="KW-0255">Endonuclease</keyword>
<evidence type="ECO:0000259" key="2">
    <source>
        <dbReference type="Pfam" id="PF03372"/>
    </source>
</evidence>
<evidence type="ECO:0000313" key="4">
    <source>
        <dbReference type="Proteomes" id="UP001430804"/>
    </source>
</evidence>
<proteinExistence type="predicted"/>
<keyword evidence="1" id="KW-0812">Transmembrane</keyword>
<reference evidence="3" key="1">
    <citation type="submission" date="2021-07" db="EMBL/GenBank/DDBJ databases">
        <title>Pseudohoeflea marina sp. nov. a polyhydroxyalcanoate-producing bacterium.</title>
        <authorList>
            <person name="Zheng W."/>
            <person name="Yu S."/>
            <person name="Huang Y."/>
        </authorList>
    </citation>
    <scope>NUCLEOTIDE SEQUENCE</scope>
    <source>
        <strain evidence="3">DP4N28-3</strain>
    </source>
</reference>
<organism evidence="3 4">
    <name type="scientific">Pseudohoeflea coraliihabitans</name>
    <dbReference type="NCBI Taxonomy" id="2860393"/>
    <lineage>
        <taxon>Bacteria</taxon>
        <taxon>Pseudomonadati</taxon>
        <taxon>Pseudomonadota</taxon>
        <taxon>Alphaproteobacteria</taxon>
        <taxon>Hyphomicrobiales</taxon>
        <taxon>Rhizobiaceae</taxon>
        <taxon>Pseudohoeflea</taxon>
    </lineage>
</organism>
<evidence type="ECO:0000256" key="1">
    <source>
        <dbReference type="SAM" id="Phobius"/>
    </source>
</evidence>
<name>A0ABS6WQT2_9HYPH</name>
<sequence>MSDAGAKDRGWLRISAAWLLVLAIIVLIAVSALPLLRTDIWWVRMADFPRLYIMVALVVLAVAALVVLRRHKPILIGLVLAAAVAIIGHAVTLWPYGPLSKARNVTCAPEHAVTVMVANVKLGNRNAAALIDMVRSQEPDLFLAMETDEWWDAQLAGLSDILPHTAARITGSYFGIHLFSRLPFDSRDVRHLAGQDTPSVDVTMRMRDGTPLRFLGVHPRPPHPFQSSLGRDAQLYAAALALRDATQPYILAGDLNATPWETTTARMRRIARLHDPRHGQGYFATYDALSRWMRWPLDQIFSSQAFSVLEMARLDPFGSDHFPFITRFCRTETAEPVPELQPGDLEIAERTLRSVTGSGGE</sequence>
<dbReference type="EMBL" id="JAHWQX010000003">
    <property type="protein sequence ID" value="MBW3098306.1"/>
    <property type="molecule type" value="Genomic_DNA"/>
</dbReference>
<dbReference type="InterPro" id="IPR005135">
    <property type="entry name" value="Endo/exonuclease/phosphatase"/>
</dbReference>
<comment type="caution">
    <text evidence="3">The sequence shown here is derived from an EMBL/GenBank/DDBJ whole genome shotgun (WGS) entry which is preliminary data.</text>
</comment>
<keyword evidence="1" id="KW-1133">Transmembrane helix</keyword>